<comment type="subunit">
    <text evidence="13">Binds DNA. Can associate with the proximal promoter regions of PAX6 and SP4, and their known targets including ARR3, RHO, OPN1MW2 and OPN1SW.</text>
</comment>
<dbReference type="AlphaFoldDB" id="A0A9D3S546"/>
<dbReference type="SMART" id="SM00355">
    <property type="entry name" value="ZnF_C2H2"/>
    <property type="match status" value="9"/>
</dbReference>
<sequence length="529" mass="58239">MPRRKQSHPQPVKLDSEDGVATVNPASLVLESDFLLGQDLEFGDNDSDYKIIAFDKDSDSVAVEMGIPVYSLSDEDCSYSQLSLESEGEESEQAMGRGLSCVRCGQPLEDPLQGALDLTPPCCLHCSEGAGARDEDNSSGGKGGMGGAVGRGAGDGVGGAVGGSRKLHSCKLCSFSSRYSNHLKRHMKTHNGEKPYRCPHCAYASAQLVNLQRHLRIHTGEKPYSCAHCHFACSSLGNLKRHQRMHTHDKPNKCSHCDYGASSALSLKRHQMGHKAQKSEPPEVAVVSDLTLHVSNEADFLQSYGGLKGEGVGLGAESDSLPELLFPFTCRLCGVVLDDEDGTSAQICSSCTLDMLTKAPPSSPGERGERVFSCALCSFTTQYPNHLARHMKTHSGEKPYKCPQCDYASAHFDNLKRHHRVHTGEKPYKCHLCDYACGNLANLKRHQRIHSGAKPFQCAVCSYSCNQSMNLKRHMLRHTGEKPFCCQECPYTTGHWDNYKRHQRKHGHSAHGWVKVQLPHTEEEEEEEM</sequence>
<dbReference type="FunFam" id="3.30.160.60:FF:000049">
    <property type="entry name" value="transcriptional repressor CTCF isoform X1"/>
    <property type="match status" value="2"/>
</dbReference>
<dbReference type="PANTHER" id="PTHR24393">
    <property type="entry name" value="ZINC FINGER PROTEIN"/>
    <property type="match status" value="1"/>
</dbReference>
<feature type="region of interest" description="Disordered" evidence="16">
    <location>
        <begin position="507"/>
        <end position="529"/>
    </location>
</feature>
<reference evidence="18" key="1">
    <citation type="submission" date="2021-01" db="EMBL/GenBank/DDBJ databases">
        <title>A chromosome-scale assembly of European eel, Anguilla anguilla.</title>
        <authorList>
            <person name="Henkel C."/>
            <person name="Jong-Raadsen S.A."/>
            <person name="Dufour S."/>
            <person name="Weltzien F.-A."/>
            <person name="Palstra A.P."/>
            <person name="Pelster B."/>
            <person name="Spaink H.P."/>
            <person name="Van Den Thillart G.E."/>
            <person name="Jansen H."/>
            <person name="Zahm M."/>
            <person name="Klopp C."/>
            <person name="Cedric C."/>
            <person name="Louis A."/>
            <person name="Berthelot C."/>
            <person name="Parey E."/>
            <person name="Roest Crollius H."/>
            <person name="Montfort J."/>
            <person name="Robinson-Rechavi M."/>
            <person name="Bucao C."/>
            <person name="Bouchez O."/>
            <person name="Gislard M."/>
            <person name="Lluch J."/>
            <person name="Milhes M."/>
            <person name="Lampietro C."/>
            <person name="Lopez Roques C."/>
            <person name="Donnadieu C."/>
            <person name="Braasch I."/>
            <person name="Desvignes T."/>
            <person name="Postlethwait J."/>
            <person name="Bobe J."/>
            <person name="Guiguen Y."/>
            <person name="Dirks R."/>
        </authorList>
    </citation>
    <scope>NUCLEOTIDE SEQUENCE</scope>
    <source>
        <strain evidence="18">Tag_6206</strain>
        <tissue evidence="18">Liver</tissue>
    </source>
</reference>
<comment type="function">
    <text evidence="12">Transcriptional regulator that plays a role in retinal development and maintenance.</text>
</comment>
<feature type="domain" description="C2H2-type" evidence="17">
    <location>
        <begin position="428"/>
        <end position="455"/>
    </location>
</feature>
<keyword evidence="9" id="KW-0238">DNA-binding</keyword>
<dbReference type="InterPro" id="IPR036236">
    <property type="entry name" value="Znf_C2H2_sf"/>
</dbReference>
<evidence type="ECO:0000256" key="8">
    <source>
        <dbReference type="ARBA" id="ARBA00023015"/>
    </source>
</evidence>
<dbReference type="FunFam" id="3.30.160.60:FF:000395">
    <property type="entry name" value="zinc finger protein 513"/>
    <property type="match status" value="1"/>
</dbReference>
<evidence type="ECO:0000256" key="10">
    <source>
        <dbReference type="ARBA" id="ARBA00023163"/>
    </source>
</evidence>
<dbReference type="PANTHER" id="PTHR24393:SF165">
    <property type="entry name" value="ZINC FINGER PROTEIN 555-LIKE"/>
    <property type="match status" value="1"/>
</dbReference>
<keyword evidence="4" id="KW-0479">Metal-binding</keyword>
<dbReference type="FunFam" id="3.30.160.60:FF:000123">
    <property type="entry name" value="transcriptional repressor CTCF isoform X1"/>
    <property type="match status" value="1"/>
</dbReference>
<organism evidence="18 19">
    <name type="scientific">Anguilla anguilla</name>
    <name type="common">European freshwater eel</name>
    <name type="synonym">Muraena anguilla</name>
    <dbReference type="NCBI Taxonomy" id="7936"/>
    <lineage>
        <taxon>Eukaryota</taxon>
        <taxon>Metazoa</taxon>
        <taxon>Chordata</taxon>
        <taxon>Craniata</taxon>
        <taxon>Vertebrata</taxon>
        <taxon>Euteleostomi</taxon>
        <taxon>Actinopterygii</taxon>
        <taxon>Neopterygii</taxon>
        <taxon>Teleostei</taxon>
        <taxon>Anguilliformes</taxon>
        <taxon>Anguillidae</taxon>
        <taxon>Anguilla</taxon>
    </lineage>
</organism>
<keyword evidence="8" id="KW-0805">Transcription regulation</keyword>
<dbReference type="Gene3D" id="3.30.160.60">
    <property type="entry name" value="Classic Zinc Finger"/>
    <property type="match status" value="8"/>
</dbReference>
<dbReference type="OMA" id="YATAHWD"/>
<keyword evidence="5" id="KW-0677">Repeat</keyword>
<dbReference type="EMBL" id="JAFIRN010000001">
    <property type="protein sequence ID" value="KAG5855899.1"/>
    <property type="molecule type" value="Genomic_DNA"/>
</dbReference>
<keyword evidence="7" id="KW-0862">Zinc</keyword>
<accession>A0A9D3S546</accession>
<dbReference type="OrthoDB" id="654211at2759"/>
<feature type="domain" description="C2H2-type" evidence="17">
    <location>
        <begin position="456"/>
        <end position="483"/>
    </location>
</feature>
<dbReference type="FunFam" id="3.30.160.60:FF:001967">
    <property type="entry name" value="Ras-responsive element-binding protein"/>
    <property type="match status" value="1"/>
</dbReference>
<dbReference type="InterPro" id="IPR013087">
    <property type="entry name" value="Znf_C2H2_type"/>
</dbReference>
<dbReference type="GO" id="GO:0005634">
    <property type="term" value="C:nucleus"/>
    <property type="evidence" value="ECO:0007669"/>
    <property type="project" value="UniProtKB-SubCell"/>
</dbReference>
<evidence type="ECO:0000256" key="5">
    <source>
        <dbReference type="ARBA" id="ARBA00022737"/>
    </source>
</evidence>
<dbReference type="Pfam" id="PF23611">
    <property type="entry name" value="zf-C2H2_16"/>
    <property type="match status" value="1"/>
</dbReference>
<keyword evidence="3" id="KW-0597">Phosphoprotein</keyword>
<evidence type="ECO:0000256" key="14">
    <source>
        <dbReference type="ARBA" id="ARBA00068683"/>
    </source>
</evidence>
<evidence type="ECO:0000256" key="6">
    <source>
        <dbReference type="ARBA" id="ARBA00022771"/>
    </source>
</evidence>
<evidence type="ECO:0000313" key="19">
    <source>
        <dbReference type="Proteomes" id="UP001044222"/>
    </source>
</evidence>
<evidence type="ECO:0000256" key="1">
    <source>
        <dbReference type="ARBA" id="ARBA00004123"/>
    </source>
</evidence>
<dbReference type="FunFam" id="3.30.160.60:FF:000558">
    <property type="entry name" value="zinc finger protein 513 isoform X2"/>
    <property type="match status" value="1"/>
</dbReference>
<feature type="domain" description="C2H2-type" evidence="17">
    <location>
        <begin position="224"/>
        <end position="251"/>
    </location>
</feature>
<comment type="caution">
    <text evidence="18">The sequence shown here is derived from an EMBL/GenBank/DDBJ whole genome shotgun (WGS) entry which is preliminary data.</text>
</comment>
<proteinExistence type="inferred from homology"/>
<evidence type="ECO:0000256" key="13">
    <source>
        <dbReference type="ARBA" id="ARBA00064373"/>
    </source>
</evidence>
<comment type="similarity">
    <text evidence="2">Belongs to the krueppel C2H2-type zinc-finger protein family.</text>
</comment>
<evidence type="ECO:0000256" key="16">
    <source>
        <dbReference type="SAM" id="MobiDB-lite"/>
    </source>
</evidence>
<evidence type="ECO:0000256" key="4">
    <source>
        <dbReference type="ARBA" id="ARBA00022723"/>
    </source>
</evidence>
<evidence type="ECO:0000259" key="17">
    <source>
        <dbReference type="PROSITE" id="PS50157"/>
    </source>
</evidence>
<keyword evidence="6 15" id="KW-0863">Zinc-finger</keyword>
<evidence type="ECO:0000256" key="15">
    <source>
        <dbReference type="PROSITE-ProRule" id="PRU00042"/>
    </source>
</evidence>
<evidence type="ECO:0000256" key="11">
    <source>
        <dbReference type="ARBA" id="ARBA00023242"/>
    </source>
</evidence>
<comment type="subcellular location">
    <subcellularLocation>
        <location evidence="1">Nucleus</location>
    </subcellularLocation>
</comment>
<evidence type="ECO:0000256" key="3">
    <source>
        <dbReference type="ARBA" id="ARBA00022553"/>
    </source>
</evidence>
<keyword evidence="10" id="KW-0804">Transcription</keyword>
<dbReference type="GO" id="GO:0008270">
    <property type="term" value="F:zinc ion binding"/>
    <property type="evidence" value="ECO:0007669"/>
    <property type="project" value="UniProtKB-KW"/>
</dbReference>
<protein>
    <recommendedName>
        <fullName evidence="14">Zinc finger protein 513</fullName>
    </recommendedName>
</protein>
<dbReference type="InterPro" id="IPR056438">
    <property type="entry name" value="Znf-C2H2_CTCF"/>
</dbReference>
<dbReference type="PROSITE" id="PS00028">
    <property type="entry name" value="ZINC_FINGER_C2H2_1"/>
    <property type="match status" value="3"/>
</dbReference>
<dbReference type="SUPFAM" id="SSF57667">
    <property type="entry name" value="beta-beta-alpha zinc fingers"/>
    <property type="match status" value="5"/>
</dbReference>
<feature type="domain" description="C2H2-type" evidence="17">
    <location>
        <begin position="372"/>
        <end position="399"/>
    </location>
</feature>
<evidence type="ECO:0000256" key="2">
    <source>
        <dbReference type="ARBA" id="ARBA00006991"/>
    </source>
</evidence>
<evidence type="ECO:0000256" key="12">
    <source>
        <dbReference type="ARBA" id="ARBA00053347"/>
    </source>
</evidence>
<gene>
    <name evidence="18" type="ORF">ANANG_G00001870</name>
</gene>
<feature type="domain" description="C2H2-type" evidence="17">
    <location>
        <begin position="196"/>
        <end position="223"/>
    </location>
</feature>
<evidence type="ECO:0000313" key="18">
    <source>
        <dbReference type="EMBL" id="KAG5855899.1"/>
    </source>
</evidence>
<feature type="domain" description="C2H2-type" evidence="17">
    <location>
        <begin position="400"/>
        <end position="427"/>
    </location>
</feature>
<feature type="domain" description="C2H2-type" evidence="17">
    <location>
        <begin position="168"/>
        <end position="195"/>
    </location>
</feature>
<keyword evidence="19" id="KW-1185">Reference proteome</keyword>
<evidence type="ECO:0000256" key="9">
    <source>
        <dbReference type="ARBA" id="ARBA00023125"/>
    </source>
</evidence>
<dbReference type="Pfam" id="PF00096">
    <property type="entry name" value="zf-C2H2"/>
    <property type="match status" value="4"/>
</dbReference>
<name>A0A9D3S546_ANGAN</name>
<keyword evidence="11" id="KW-0539">Nucleus</keyword>
<evidence type="ECO:0000256" key="7">
    <source>
        <dbReference type="ARBA" id="ARBA00022833"/>
    </source>
</evidence>
<dbReference type="GO" id="GO:0000978">
    <property type="term" value="F:RNA polymerase II cis-regulatory region sequence-specific DNA binding"/>
    <property type="evidence" value="ECO:0007669"/>
    <property type="project" value="TreeGrafter"/>
</dbReference>
<dbReference type="PROSITE" id="PS50157">
    <property type="entry name" value="ZINC_FINGER_C2H2_2"/>
    <property type="match status" value="7"/>
</dbReference>
<dbReference type="Proteomes" id="UP001044222">
    <property type="component" value="Unassembled WGS sequence"/>
</dbReference>
<dbReference type="GO" id="GO:0001228">
    <property type="term" value="F:DNA-binding transcription activator activity, RNA polymerase II-specific"/>
    <property type="evidence" value="ECO:0007669"/>
    <property type="project" value="TreeGrafter"/>
</dbReference>